<keyword evidence="1" id="KW-0812">Transmembrane</keyword>
<gene>
    <name evidence="3" type="ORF">GCM10010315_58430</name>
</gene>
<organism evidence="3 4">
    <name type="scientific">Streptomyces luteosporeus</name>
    <dbReference type="NCBI Taxonomy" id="173856"/>
    <lineage>
        <taxon>Bacteria</taxon>
        <taxon>Bacillati</taxon>
        <taxon>Actinomycetota</taxon>
        <taxon>Actinomycetes</taxon>
        <taxon>Kitasatosporales</taxon>
        <taxon>Streptomycetaceae</taxon>
        <taxon>Streptomyces</taxon>
    </lineage>
</organism>
<dbReference type="Gene3D" id="2.130.10.10">
    <property type="entry name" value="YVTN repeat-like/Quinoprotein amine dehydrogenase"/>
    <property type="match status" value="1"/>
</dbReference>
<dbReference type="InterPro" id="IPR011047">
    <property type="entry name" value="Quinoprotein_ADH-like_sf"/>
</dbReference>
<evidence type="ECO:0000256" key="1">
    <source>
        <dbReference type="SAM" id="Phobius"/>
    </source>
</evidence>
<keyword evidence="4" id="KW-1185">Reference proteome</keyword>
<accession>A0ABP6GL08</accession>
<comment type="caution">
    <text evidence="3">The sequence shown here is derived from an EMBL/GenBank/DDBJ whole genome shotgun (WGS) entry which is preliminary data.</text>
</comment>
<name>A0ABP6GL08_9ACTN</name>
<protein>
    <recommendedName>
        <fullName evidence="2">Pyrrolo-quinoline quinone repeat domain-containing protein</fullName>
    </recommendedName>
</protein>
<dbReference type="InterPro" id="IPR015943">
    <property type="entry name" value="WD40/YVTN_repeat-like_dom_sf"/>
</dbReference>
<dbReference type="Gene3D" id="2.40.10.480">
    <property type="match status" value="1"/>
</dbReference>
<sequence length="437" mass="47313">MSRQLSRRTWGILLAVVLVLICGAGYWAWSRPEAGTKSAASQDGSSLKAGTQAWKKTARTAPSKNAQWAPGTWFTPTSVVKAEPDMLTAYDLKSGERQWSMVLDGTLCSASRDSDDGRVFLALDFGGTCGVVTAIDIRRGVQLWVGEVALFTQDDPEMDNFRRDKWKVAPTVSVSGGRGLITWATGTKVFELSDGKLLAEALREPSCEDVATAGGAQFVTQRYCADRRATVSAYDPKTLDHPRWKWQGKEGEMVYGILSTRPVVLLVGNGIGVRTDVVTLDDKDGKERSRIALRRDHDSHSCSSSMSKCPEFLVDGDTVYIAGKGATRAFDLTTGHERWTYKADANRTALPVAVQDGKLTVYVAATPERVGELATVATTNGKATHTTHLSGDLRTTESRLAHGRSMTAHLRGGRLLLVNEGSLESQDTDVVVAVMAG</sequence>
<dbReference type="PANTHER" id="PTHR34512">
    <property type="entry name" value="CELL SURFACE PROTEIN"/>
    <property type="match status" value="1"/>
</dbReference>
<evidence type="ECO:0000259" key="2">
    <source>
        <dbReference type="Pfam" id="PF13360"/>
    </source>
</evidence>
<evidence type="ECO:0000313" key="4">
    <source>
        <dbReference type="Proteomes" id="UP001500886"/>
    </source>
</evidence>
<keyword evidence="1" id="KW-0472">Membrane</keyword>
<dbReference type="Proteomes" id="UP001500886">
    <property type="component" value="Unassembled WGS sequence"/>
</dbReference>
<proteinExistence type="predicted"/>
<feature type="domain" description="Pyrrolo-quinoline quinone repeat" evidence="2">
    <location>
        <begin position="130"/>
        <end position="352"/>
    </location>
</feature>
<evidence type="ECO:0000313" key="3">
    <source>
        <dbReference type="EMBL" id="GAA2725705.1"/>
    </source>
</evidence>
<dbReference type="RefSeq" id="WP_344439761.1">
    <property type="nucleotide sequence ID" value="NZ_BAAASL010000032.1"/>
</dbReference>
<dbReference type="PANTHER" id="PTHR34512:SF30">
    <property type="entry name" value="OUTER MEMBRANE PROTEIN ASSEMBLY FACTOR BAMB"/>
    <property type="match status" value="1"/>
</dbReference>
<dbReference type="EMBL" id="BAAASL010000032">
    <property type="protein sequence ID" value="GAA2725705.1"/>
    <property type="molecule type" value="Genomic_DNA"/>
</dbReference>
<dbReference type="Pfam" id="PF13360">
    <property type="entry name" value="PQQ_2"/>
    <property type="match status" value="1"/>
</dbReference>
<feature type="transmembrane region" description="Helical" evidence="1">
    <location>
        <begin position="12"/>
        <end position="29"/>
    </location>
</feature>
<reference evidence="4" key="1">
    <citation type="journal article" date="2019" name="Int. J. Syst. Evol. Microbiol.">
        <title>The Global Catalogue of Microorganisms (GCM) 10K type strain sequencing project: providing services to taxonomists for standard genome sequencing and annotation.</title>
        <authorList>
            <consortium name="The Broad Institute Genomics Platform"/>
            <consortium name="The Broad Institute Genome Sequencing Center for Infectious Disease"/>
            <person name="Wu L."/>
            <person name="Ma J."/>
        </authorList>
    </citation>
    <scope>NUCLEOTIDE SEQUENCE [LARGE SCALE GENOMIC DNA]</scope>
    <source>
        <strain evidence="4">JCM 4542</strain>
    </source>
</reference>
<dbReference type="InterPro" id="IPR002372">
    <property type="entry name" value="PQQ_rpt_dom"/>
</dbReference>
<dbReference type="SUPFAM" id="SSF50998">
    <property type="entry name" value="Quinoprotein alcohol dehydrogenase-like"/>
    <property type="match status" value="1"/>
</dbReference>
<keyword evidence="1" id="KW-1133">Transmembrane helix</keyword>